<evidence type="ECO:0000313" key="3">
    <source>
        <dbReference type="Proteomes" id="UP000316921"/>
    </source>
</evidence>
<dbReference type="SUPFAM" id="SSF56436">
    <property type="entry name" value="C-type lectin-like"/>
    <property type="match status" value="1"/>
</dbReference>
<dbReference type="GO" id="GO:0005524">
    <property type="term" value="F:ATP binding"/>
    <property type="evidence" value="ECO:0007669"/>
    <property type="project" value="InterPro"/>
</dbReference>
<name>A0A518BRF0_9BACT</name>
<gene>
    <name evidence="2" type="primary">pkn1_14</name>
    <name evidence="2" type="ORF">Pla133_46570</name>
</gene>
<dbReference type="InterPro" id="IPR005532">
    <property type="entry name" value="SUMF_dom"/>
</dbReference>
<dbReference type="SMART" id="SM00220">
    <property type="entry name" value="S_TKc"/>
    <property type="match status" value="1"/>
</dbReference>
<dbReference type="EMBL" id="CP036287">
    <property type="protein sequence ID" value="QDU69537.1"/>
    <property type="molecule type" value="Genomic_DNA"/>
</dbReference>
<dbReference type="RefSeq" id="WP_145069515.1">
    <property type="nucleotide sequence ID" value="NZ_CP036287.1"/>
</dbReference>
<sequence>MTKGTDQEGDAEEPGRALSAPGLLDVLGWIHKHQPDLVLEHLVAGDTKPSRIDPAQWFDRMESAHRPAWDPQRGRASIEALDAALRSVAANGQAMAPSNGTYRLRQVLGRGGQGTVIGVHPAWVLKLIEPLRSLPREISIAEAHEGRVAAGVAEVKTSLNLVVRGKEYFALLVERLRAKLADRLDEEGWSLEQRLTALVEVVEAVQGLHRSPDQLCHLDLKPANIGQNYAGDWKLFDLGSALSAGTGEEKLHRSAGFSAPEQEIDGAIVDPRMDVFSLGAIAYWILTRRSFWPGGDDRYFEWLQGSHAQRLGEFGAECRRAFPNVTTALVDSFESIVRRAASLDSGGRYPTARDMLDDVKHARELFRTLSRTEQHQVQGRLAPSETDSIRGYRRSAQAKYAQLRLLGIPRANELTVRPALEDFYVPLTARPDVEALVERGVRGAAMGRKLATSAVEGGEAFDLVTLFRRAAERGGRRGALLLGDPGMGKTTHLLHLLLWLLGDNDPTDLGLPSDVLPVFVPLKDCAHTTQGLSDLLEVTFATELPADRFPQMPAGLGAELARRGNLLVLLDGLDEVRDPVQRQAVGRWITGLAEDNATCRFVATCRVAGFTDELRRESQLETQFFVASLTPLSDERRERFVRNWYRVAALDRGLPEDTFAGEADDLVATVGPTASDRSARIAELTRTPLLLAALCVVHTLEQDLPNRRAELYGACVEALLHEWQGAKGLEVGFEPGVARRILARIAHWMHSAQGRDRISRAELIEALESGALVLPDGTAGPDPRATLGAFLDRVVDESGLLVGWSQDRIGFAHLAFQEYLTSFDLRVEFVEQRSFAVPERGTLAPLAGRAGDPWWQEVLLCFASPLARPWAETCQTDDLFERLFGAIVESPLVPTGVTRSTADQRRTVRDARRQWLDLAIADRGGCPAEPLLGLLERAAGADEDLWLRQLSALQLMRAHHRDRLDARLLARLAEHPLAEIARLTSDRPTSDATHRSTRPALQGGYELVPIPGGTFTMGDPDGHGDEQPNHPVNVSPFLLGRFPVTNADYALFLEATGHREPDSWGDREFNSPQQPVVGVSWDDAQEYCAWAGLRLPTEAEWEYACRAGTTTSYWSGSDEPDLARVGWYDANSGGRTQAVGQLPANAFGLHDVHGNVFEWVEDSWSSNYSDSQVAHREGRPFVDDGSGYRVMRGGSFANTAGYARCGYRFRGPRSVRFRYFGFRAAQDITA</sequence>
<dbReference type="EC" id="2.7.11.1" evidence="2"/>
<dbReference type="PROSITE" id="PS50011">
    <property type="entry name" value="PROTEIN_KINASE_DOM"/>
    <property type="match status" value="1"/>
</dbReference>
<dbReference type="GO" id="GO:0004674">
    <property type="term" value="F:protein serine/threonine kinase activity"/>
    <property type="evidence" value="ECO:0007669"/>
    <property type="project" value="UniProtKB-EC"/>
</dbReference>
<dbReference type="InterPro" id="IPR027417">
    <property type="entry name" value="P-loop_NTPase"/>
</dbReference>
<dbReference type="PANTHER" id="PTHR23150:SF19">
    <property type="entry name" value="FORMYLGLYCINE-GENERATING ENZYME"/>
    <property type="match status" value="1"/>
</dbReference>
<dbReference type="SUPFAM" id="SSF56112">
    <property type="entry name" value="Protein kinase-like (PK-like)"/>
    <property type="match status" value="1"/>
</dbReference>
<dbReference type="InterPro" id="IPR007111">
    <property type="entry name" value="NACHT_NTPase"/>
</dbReference>
<evidence type="ECO:0000259" key="1">
    <source>
        <dbReference type="PROSITE" id="PS50011"/>
    </source>
</evidence>
<feature type="domain" description="Protein kinase" evidence="1">
    <location>
        <begin position="102"/>
        <end position="366"/>
    </location>
</feature>
<protein>
    <submittedName>
        <fullName evidence="2">Serine/threonine-protein kinase pkn1</fullName>
        <ecNumber evidence="2">2.7.11.1</ecNumber>
    </submittedName>
</protein>
<dbReference type="GO" id="GO:0120147">
    <property type="term" value="F:formylglycine-generating oxidase activity"/>
    <property type="evidence" value="ECO:0007669"/>
    <property type="project" value="TreeGrafter"/>
</dbReference>
<organism evidence="2 3">
    <name type="scientific">Engelhardtia mirabilis</name>
    <dbReference type="NCBI Taxonomy" id="2528011"/>
    <lineage>
        <taxon>Bacteria</taxon>
        <taxon>Pseudomonadati</taxon>
        <taxon>Planctomycetota</taxon>
        <taxon>Planctomycetia</taxon>
        <taxon>Planctomycetia incertae sedis</taxon>
        <taxon>Engelhardtia</taxon>
    </lineage>
</organism>
<dbReference type="Gene3D" id="1.10.510.10">
    <property type="entry name" value="Transferase(Phosphotransferase) domain 1"/>
    <property type="match status" value="1"/>
</dbReference>
<dbReference type="Pfam" id="PF00069">
    <property type="entry name" value="Pkinase"/>
    <property type="match status" value="1"/>
</dbReference>
<keyword evidence="2" id="KW-0808">Transferase</keyword>
<dbReference type="Pfam" id="PF05729">
    <property type="entry name" value="NACHT"/>
    <property type="match status" value="1"/>
</dbReference>
<keyword evidence="2" id="KW-0418">Kinase</keyword>
<dbReference type="InterPro" id="IPR000719">
    <property type="entry name" value="Prot_kinase_dom"/>
</dbReference>
<evidence type="ECO:0000313" key="2">
    <source>
        <dbReference type="EMBL" id="QDU69537.1"/>
    </source>
</evidence>
<dbReference type="InterPro" id="IPR042095">
    <property type="entry name" value="SUMF_sf"/>
</dbReference>
<dbReference type="KEGG" id="pbap:Pla133_46570"/>
<dbReference type="InterPro" id="IPR016187">
    <property type="entry name" value="CTDL_fold"/>
</dbReference>
<keyword evidence="3" id="KW-1185">Reference proteome</keyword>
<reference evidence="2 3" key="1">
    <citation type="submission" date="2019-02" db="EMBL/GenBank/DDBJ databases">
        <title>Deep-cultivation of Planctomycetes and their phenomic and genomic characterization uncovers novel biology.</title>
        <authorList>
            <person name="Wiegand S."/>
            <person name="Jogler M."/>
            <person name="Boedeker C."/>
            <person name="Pinto D."/>
            <person name="Vollmers J."/>
            <person name="Rivas-Marin E."/>
            <person name="Kohn T."/>
            <person name="Peeters S.H."/>
            <person name="Heuer A."/>
            <person name="Rast P."/>
            <person name="Oberbeckmann S."/>
            <person name="Bunk B."/>
            <person name="Jeske O."/>
            <person name="Meyerdierks A."/>
            <person name="Storesund J.E."/>
            <person name="Kallscheuer N."/>
            <person name="Luecker S."/>
            <person name="Lage O.M."/>
            <person name="Pohl T."/>
            <person name="Merkel B.J."/>
            <person name="Hornburger P."/>
            <person name="Mueller R.-W."/>
            <person name="Bruemmer F."/>
            <person name="Labrenz M."/>
            <person name="Spormann A.M."/>
            <person name="Op den Camp H."/>
            <person name="Overmann J."/>
            <person name="Amann R."/>
            <person name="Jetten M.S.M."/>
            <person name="Mascher T."/>
            <person name="Medema M.H."/>
            <person name="Devos D.P."/>
            <person name="Kaster A.-K."/>
            <person name="Ovreas L."/>
            <person name="Rohde M."/>
            <person name="Galperin M.Y."/>
            <person name="Jogler C."/>
        </authorList>
    </citation>
    <scope>NUCLEOTIDE SEQUENCE [LARGE SCALE GENOMIC DNA]</scope>
    <source>
        <strain evidence="2 3">Pla133</strain>
    </source>
</reference>
<dbReference type="Pfam" id="PF03781">
    <property type="entry name" value="FGE-sulfatase"/>
    <property type="match status" value="1"/>
</dbReference>
<dbReference type="Gene3D" id="3.40.50.300">
    <property type="entry name" value="P-loop containing nucleotide triphosphate hydrolases"/>
    <property type="match status" value="1"/>
</dbReference>
<dbReference type="SUPFAM" id="SSF52540">
    <property type="entry name" value="P-loop containing nucleoside triphosphate hydrolases"/>
    <property type="match status" value="1"/>
</dbReference>
<dbReference type="InterPro" id="IPR011009">
    <property type="entry name" value="Kinase-like_dom_sf"/>
</dbReference>
<dbReference type="AlphaFoldDB" id="A0A518BRF0"/>
<proteinExistence type="predicted"/>
<dbReference type="Gene3D" id="3.90.1580.10">
    <property type="entry name" value="paralog of FGE (formylglycine-generating enzyme)"/>
    <property type="match status" value="1"/>
</dbReference>
<accession>A0A518BRF0</accession>
<dbReference type="Proteomes" id="UP000316921">
    <property type="component" value="Chromosome"/>
</dbReference>
<dbReference type="PANTHER" id="PTHR23150">
    <property type="entry name" value="SULFATASE MODIFYING FACTOR 1, 2"/>
    <property type="match status" value="1"/>
</dbReference>
<dbReference type="InterPro" id="IPR051043">
    <property type="entry name" value="Sulfatase_Mod_Factor_Kinase"/>
</dbReference>